<evidence type="ECO:0000256" key="6">
    <source>
        <dbReference type="ARBA" id="ARBA00023002"/>
    </source>
</evidence>
<comment type="subcellular location">
    <subcellularLocation>
        <location evidence="12">Cell membrane</location>
        <topology evidence="12">Multi-pass membrane protein</topology>
    </subcellularLocation>
    <subcellularLocation>
        <location evidence="2">Membrane</location>
        <topology evidence="2">Multi-pass membrane protein</topology>
    </subcellularLocation>
</comment>
<sequence length="364" mass="38654">MSSTSTLGLAPHAAPVTAAPRSRRAVRTWLFVMAALVVAMVAVGGATRLTGSGLSITEWKPVTGAIPPLSGHAWAEEFAKYQATPQYRLLNQGMTLSEFQFIYGWEWGHRLLGRLIGFAFFLPLLFFWWRGQLDRRLSLSLLGLGVLGGLQGAVGWIMVASGLQPGMTAVAPVKLALHLTLASAIYAGLVWLASGLDRRRDEVVPARISGSALALMALVLVQIALGGLVAGAKAGLTYNTWPLMDGALVPAGLFSGTPWIENFVDNVTLVQFNHRLTAYALLILSLLHAVDVRRTAPGTGAARRATALGGLVAAQATLGIVTLLLVVPLWAGLMHQVAAMLVLGMATAHARLCRPPRPTALRVV</sequence>
<keyword evidence="7 12" id="KW-0408">Iron</keyword>
<dbReference type="PANTHER" id="PTHR23289:SF2">
    <property type="entry name" value="CYTOCHROME C OXIDASE ASSEMBLY PROTEIN COX15 HOMOLOG"/>
    <property type="match status" value="1"/>
</dbReference>
<comment type="function">
    <text evidence="12">Catalyzes the conversion of heme O to heme A by two successive hydroxylations of the methyl group at C8. The first hydroxylation forms heme I, the second hydroxylation results in an unstable dihydroxymethyl group, which spontaneously dehydrates, resulting in the formyl group of heme A.</text>
</comment>
<dbReference type="UniPathway" id="UPA00269">
    <property type="reaction ID" value="UER00713"/>
</dbReference>
<evidence type="ECO:0000256" key="12">
    <source>
        <dbReference type="HAMAP-Rule" id="MF_01665"/>
    </source>
</evidence>
<keyword evidence="6 12" id="KW-0560">Oxidoreductase</keyword>
<comment type="caution">
    <text evidence="13">The sequence shown here is derived from an EMBL/GenBank/DDBJ whole genome shotgun (WGS) entry which is preliminary data.</text>
</comment>
<evidence type="ECO:0000256" key="10">
    <source>
        <dbReference type="ARBA" id="ARBA00044501"/>
    </source>
</evidence>
<evidence type="ECO:0000313" key="14">
    <source>
        <dbReference type="Proteomes" id="UP000078316"/>
    </source>
</evidence>
<dbReference type="AlphaFoldDB" id="A0A179S8E7"/>
<evidence type="ECO:0000256" key="4">
    <source>
        <dbReference type="ARBA" id="ARBA00022723"/>
    </source>
</evidence>
<feature type="transmembrane region" description="Helical" evidence="12">
    <location>
        <begin position="175"/>
        <end position="196"/>
    </location>
</feature>
<comment type="cofactor">
    <cofactor evidence="1 12">
        <name>heme b</name>
        <dbReference type="ChEBI" id="CHEBI:60344"/>
    </cofactor>
</comment>
<keyword evidence="12" id="KW-1003">Cell membrane</keyword>
<organism evidence="13 14">
    <name type="scientific">Methylobacterium platani</name>
    <dbReference type="NCBI Taxonomy" id="427683"/>
    <lineage>
        <taxon>Bacteria</taxon>
        <taxon>Pseudomonadati</taxon>
        <taxon>Pseudomonadota</taxon>
        <taxon>Alphaproteobacteria</taxon>
        <taxon>Hyphomicrobiales</taxon>
        <taxon>Methylobacteriaceae</taxon>
        <taxon>Methylobacterium</taxon>
    </lineage>
</organism>
<evidence type="ECO:0000256" key="1">
    <source>
        <dbReference type="ARBA" id="ARBA00001970"/>
    </source>
</evidence>
<comment type="catalytic activity">
    <reaction evidence="11">
        <text>Fe(II)-heme o + 2 A + H2O = Fe(II)-heme a + 2 AH2</text>
        <dbReference type="Rhea" id="RHEA:63388"/>
        <dbReference type="ChEBI" id="CHEBI:13193"/>
        <dbReference type="ChEBI" id="CHEBI:15377"/>
        <dbReference type="ChEBI" id="CHEBI:17499"/>
        <dbReference type="ChEBI" id="CHEBI:60530"/>
        <dbReference type="ChEBI" id="CHEBI:61715"/>
        <dbReference type="EC" id="1.17.99.9"/>
    </reaction>
    <physiologicalReaction direction="left-to-right" evidence="11">
        <dbReference type="Rhea" id="RHEA:63389"/>
    </physiologicalReaction>
</comment>
<evidence type="ECO:0000256" key="7">
    <source>
        <dbReference type="ARBA" id="ARBA00023004"/>
    </source>
</evidence>
<evidence type="ECO:0000256" key="11">
    <source>
        <dbReference type="ARBA" id="ARBA00048044"/>
    </source>
</evidence>
<feature type="transmembrane region" description="Helical" evidence="12">
    <location>
        <begin position="141"/>
        <end position="163"/>
    </location>
</feature>
<keyword evidence="8 12" id="KW-0350">Heme biosynthesis</keyword>
<dbReference type="EMBL" id="LWHQ01000034">
    <property type="protein sequence ID" value="OAS23359.1"/>
    <property type="molecule type" value="Genomic_DNA"/>
</dbReference>
<evidence type="ECO:0000256" key="5">
    <source>
        <dbReference type="ARBA" id="ARBA00022989"/>
    </source>
</evidence>
<feature type="transmembrane region" description="Helical" evidence="12">
    <location>
        <begin position="305"/>
        <end position="327"/>
    </location>
</feature>
<evidence type="ECO:0000256" key="9">
    <source>
        <dbReference type="ARBA" id="ARBA00023136"/>
    </source>
</evidence>
<comment type="similarity">
    <text evidence="12">Belongs to the COX15/CtaA family. Type 2 subfamily.</text>
</comment>
<protein>
    <recommendedName>
        <fullName evidence="12">Heme A synthase</fullName>
        <shortName evidence="12">HAS</shortName>
        <ecNumber evidence="12">1.17.99.9</ecNumber>
    </recommendedName>
    <alternativeName>
        <fullName evidence="12">Cytochrome aa3-controlling protein</fullName>
    </alternativeName>
</protein>
<feature type="transmembrane region" description="Helical" evidence="12">
    <location>
        <begin position="208"/>
        <end position="232"/>
    </location>
</feature>
<reference evidence="13 14" key="1">
    <citation type="submission" date="2016-04" db="EMBL/GenBank/DDBJ databases">
        <authorList>
            <person name="Evans L.H."/>
            <person name="Alamgir A."/>
            <person name="Owens N."/>
            <person name="Weber N.D."/>
            <person name="Virtaneva K."/>
            <person name="Barbian K."/>
            <person name="Babar A."/>
            <person name="Rosenke K."/>
        </authorList>
    </citation>
    <scope>NUCLEOTIDE SEQUENCE [LARGE SCALE GENOMIC DNA]</scope>
    <source>
        <strain evidence="13 14">PMB02</strain>
    </source>
</reference>
<proteinExistence type="inferred from homology"/>
<dbReference type="OrthoDB" id="9793156at2"/>
<feature type="binding site" description="axial binding residue" evidence="12">
    <location>
        <position position="274"/>
    </location>
    <ligand>
        <name>heme</name>
        <dbReference type="ChEBI" id="CHEBI:30413"/>
    </ligand>
    <ligandPart>
        <name>Fe</name>
        <dbReference type="ChEBI" id="CHEBI:18248"/>
    </ligandPart>
</feature>
<keyword evidence="4 12" id="KW-0479">Metal-binding</keyword>
<dbReference type="Proteomes" id="UP000078316">
    <property type="component" value="Unassembled WGS sequence"/>
</dbReference>
<feature type="transmembrane region" description="Helical" evidence="12">
    <location>
        <begin position="111"/>
        <end position="129"/>
    </location>
</feature>
<comment type="subunit">
    <text evidence="12">Interacts with CtaB.</text>
</comment>
<dbReference type="HAMAP" id="MF_01665">
    <property type="entry name" value="HemeA_synth_type2"/>
    <property type="match status" value="1"/>
</dbReference>
<dbReference type="PANTHER" id="PTHR23289">
    <property type="entry name" value="CYTOCHROME C OXIDASE ASSEMBLY PROTEIN COX15"/>
    <property type="match status" value="1"/>
</dbReference>
<dbReference type="InterPro" id="IPR023754">
    <property type="entry name" value="HemeA_Synthase_type2"/>
</dbReference>
<comment type="pathway">
    <text evidence="10 12">Porphyrin-containing compound metabolism; heme A biosynthesis; heme A from heme O: step 1/1.</text>
</comment>
<keyword evidence="9 12" id="KW-0472">Membrane</keyword>
<keyword evidence="5 12" id="KW-1133">Transmembrane helix</keyword>
<feature type="transmembrane region" description="Helical" evidence="12">
    <location>
        <begin position="333"/>
        <end position="352"/>
    </location>
</feature>
<evidence type="ECO:0000256" key="3">
    <source>
        <dbReference type="ARBA" id="ARBA00022692"/>
    </source>
</evidence>
<name>A0A179S8E7_9HYPH</name>
<feature type="transmembrane region" description="Helical" evidence="12">
    <location>
        <begin position="276"/>
        <end position="293"/>
    </location>
</feature>
<gene>
    <name evidence="12" type="primary">ctaA</name>
    <name evidence="13" type="ORF">A5481_16980</name>
</gene>
<feature type="transmembrane region" description="Helical" evidence="12">
    <location>
        <begin position="29"/>
        <end position="49"/>
    </location>
</feature>
<dbReference type="RefSeq" id="WP_048436606.1">
    <property type="nucleotide sequence ID" value="NZ_LWHQ01000034.1"/>
</dbReference>
<dbReference type="GO" id="GO:0006784">
    <property type="term" value="P:heme A biosynthetic process"/>
    <property type="evidence" value="ECO:0007669"/>
    <property type="project" value="UniProtKB-UniRule"/>
</dbReference>
<keyword evidence="3 12" id="KW-0812">Transmembrane</keyword>
<dbReference type="STRING" id="427683.A5481_16980"/>
<evidence type="ECO:0000313" key="13">
    <source>
        <dbReference type="EMBL" id="OAS23359.1"/>
    </source>
</evidence>
<dbReference type="Pfam" id="PF02628">
    <property type="entry name" value="COX15-CtaA"/>
    <property type="match status" value="1"/>
</dbReference>
<dbReference type="InterPro" id="IPR003780">
    <property type="entry name" value="COX15/CtaA_fam"/>
</dbReference>
<evidence type="ECO:0000256" key="2">
    <source>
        <dbReference type="ARBA" id="ARBA00004141"/>
    </source>
</evidence>
<dbReference type="GO" id="GO:0046872">
    <property type="term" value="F:metal ion binding"/>
    <property type="evidence" value="ECO:0007669"/>
    <property type="project" value="UniProtKB-KW"/>
</dbReference>
<dbReference type="EC" id="1.17.99.9" evidence="12"/>
<accession>A0A179S8E7</accession>
<dbReference type="GO" id="GO:0005886">
    <property type="term" value="C:plasma membrane"/>
    <property type="evidence" value="ECO:0007669"/>
    <property type="project" value="UniProtKB-SubCell"/>
</dbReference>
<evidence type="ECO:0000256" key="8">
    <source>
        <dbReference type="ARBA" id="ARBA00023133"/>
    </source>
</evidence>
<feature type="binding site" description="axial binding residue" evidence="12">
    <location>
        <position position="335"/>
    </location>
    <ligand>
        <name>heme</name>
        <dbReference type="ChEBI" id="CHEBI:30413"/>
    </ligand>
    <ligandPart>
        <name>Fe</name>
        <dbReference type="ChEBI" id="CHEBI:18248"/>
    </ligandPart>
</feature>
<dbReference type="GO" id="GO:0120547">
    <property type="term" value="F:heme A synthase activity"/>
    <property type="evidence" value="ECO:0007669"/>
    <property type="project" value="UniProtKB-EC"/>
</dbReference>